<evidence type="ECO:0000313" key="8">
    <source>
        <dbReference type="EMBL" id="OLQ06588.1"/>
    </source>
</evidence>
<keyword evidence="8" id="KW-0813">Transport</keyword>
<accession>A0A1Q9EGT6</accession>
<feature type="transmembrane region" description="Helical" evidence="6">
    <location>
        <begin position="684"/>
        <end position="707"/>
    </location>
</feature>
<feature type="domain" description="Ion transport" evidence="7">
    <location>
        <begin position="173"/>
        <end position="296"/>
    </location>
</feature>
<dbReference type="PANTHER" id="PTHR10037">
    <property type="entry name" value="VOLTAGE-GATED CATION CHANNEL CALCIUM AND SODIUM"/>
    <property type="match status" value="1"/>
</dbReference>
<dbReference type="InterPro" id="IPR005821">
    <property type="entry name" value="Ion_trans_dom"/>
</dbReference>
<dbReference type="PANTHER" id="PTHR10037:SF62">
    <property type="entry name" value="SODIUM CHANNEL PROTEIN 60E"/>
    <property type="match status" value="1"/>
</dbReference>
<keyword evidence="3 6" id="KW-1133">Transmembrane helix</keyword>
<keyword evidence="8" id="KW-0406">Ion transport</keyword>
<evidence type="ECO:0000313" key="9">
    <source>
        <dbReference type="Proteomes" id="UP000186817"/>
    </source>
</evidence>
<dbReference type="InterPro" id="IPR027359">
    <property type="entry name" value="Volt_channel_dom_sf"/>
</dbReference>
<evidence type="ECO:0000256" key="4">
    <source>
        <dbReference type="ARBA" id="ARBA00023136"/>
    </source>
</evidence>
<evidence type="ECO:0000259" key="7">
    <source>
        <dbReference type="Pfam" id="PF00520"/>
    </source>
</evidence>
<dbReference type="GO" id="GO:0005248">
    <property type="term" value="F:voltage-gated sodium channel activity"/>
    <property type="evidence" value="ECO:0007669"/>
    <property type="project" value="TreeGrafter"/>
</dbReference>
<evidence type="ECO:0000256" key="5">
    <source>
        <dbReference type="SAM" id="MobiDB-lite"/>
    </source>
</evidence>
<feature type="region of interest" description="Disordered" evidence="5">
    <location>
        <begin position="453"/>
        <end position="476"/>
    </location>
</feature>
<evidence type="ECO:0000256" key="6">
    <source>
        <dbReference type="SAM" id="Phobius"/>
    </source>
</evidence>
<protein>
    <submittedName>
        <fullName evidence="8">Sodium channel protein type 3 subunit alpha</fullName>
    </submittedName>
</protein>
<keyword evidence="2 6" id="KW-0812">Transmembrane</keyword>
<evidence type="ECO:0000256" key="1">
    <source>
        <dbReference type="ARBA" id="ARBA00004141"/>
    </source>
</evidence>
<dbReference type="OrthoDB" id="420755at2759"/>
<comment type="subcellular location">
    <subcellularLocation>
        <location evidence="1">Membrane</location>
        <topology evidence="1">Multi-pass membrane protein</topology>
    </subcellularLocation>
</comment>
<dbReference type="AlphaFoldDB" id="A0A1Q9EGT6"/>
<feature type="region of interest" description="Disordered" evidence="5">
    <location>
        <begin position="520"/>
        <end position="557"/>
    </location>
</feature>
<name>A0A1Q9EGT6_SYMMI</name>
<organism evidence="8 9">
    <name type="scientific">Symbiodinium microadriaticum</name>
    <name type="common">Dinoflagellate</name>
    <name type="synonym">Zooxanthella microadriatica</name>
    <dbReference type="NCBI Taxonomy" id="2951"/>
    <lineage>
        <taxon>Eukaryota</taxon>
        <taxon>Sar</taxon>
        <taxon>Alveolata</taxon>
        <taxon>Dinophyceae</taxon>
        <taxon>Suessiales</taxon>
        <taxon>Symbiodiniaceae</taxon>
        <taxon>Symbiodinium</taxon>
    </lineage>
</organism>
<reference evidence="8 9" key="1">
    <citation type="submission" date="2016-02" db="EMBL/GenBank/DDBJ databases">
        <title>Genome analysis of coral dinoflagellate symbionts highlights evolutionary adaptations to a symbiotic lifestyle.</title>
        <authorList>
            <person name="Aranda M."/>
            <person name="Li Y."/>
            <person name="Liew Y.J."/>
            <person name="Baumgarten S."/>
            <person name="Simakov O."/>
            <person name="Wilson M."/>
            <person name="Piel J."/>
            <person name="Ashoor H."/>
            <person name="Bougouffa S."/>
            <person name="Bajic V.B."/>
            <person name="Ryu T."/>
            <person name="Ravasi T."/>
            <person name="Bayer T."/>
            <person name="Micklem G."/>
            <person name="Kim H."/>
            <person name="Bhak J."/>
            <person name="Lajeunesse T.C."/>
            <person name="Voolstra C.R."/>
        </authorList>
    </citation>
    <scope>NUCLEOTIDE SEQUENCE [LARGE SCALE GENOMIC DNA]</scope>
    <source>
        <strain evidence="8 9">CCMP2467</strain>
    </source>
</reference>
<keyword evidence="4 6" id="KW-0472">Membrane</keyword>
<gene>
    <name evidence="8" type="primary">Scn3a</name>
    <name evidence="8" type="ORF">AK812_SmicGene10098</name>
</gene>
<feature type="transmembrane region" description="Helical" evidence="6">
    <location>
        <begin position="206"/>
        <end position="233"/>
    </location>
</feature>
<dbReference type="GO" id="GO:0086010">
    <property type="term" value="P:membrane depolarization during action potential"/>
    <property type="evidence" value="ECO:0007669"/>
    <property type="project" value="TreeGrafter"/>
</dbReference>
<sequence>MHSDLLQSDPTAPDPVQQDVMQEFEKLRRFLDYQFARQTTYLQEVSLQLHRVGRSKPGVFDTIPEDDLSSVVSHDRGNDVVDLVQPEASATSLGSFLPDNLEAKAFPDRTTHNKRSTDSLDSIATFVSSTLKESEKRAYNVAEKVTIRRESLRKEKETSSFSMMAMQFVESALFTNLVTAVIVINLIILGVEVDQSKFLGQDEVPVIFPIINIVVVVFFIAELGVKLLAFGFASFFCGPERWWNLFDFFIILVSVLETVLEYVALSSSSAQVNPSHLRFVRTVRLARALRGIRVMRLLSWGHCAFHDDLVETAEDLGLDQSNALHDESPEPVHIPQELTDKAWEFDMEHGQRPQESFNGATGIDPANEKRACAHARWYQLDHALSRKRERERETPAVSLQQLQWGTRCLQRAIMLLTAALDSSLRGECCWNTPKLWGELKDLVTPAAVLLEQGGETEEEAPAKRQARGSNEAPPVHPADVLQLAQGQEEGDRRTSNAMSAATLLFEATQQALFGVSMAANEETQTEDAGDSQRPPGGGEVEEAEQTDVKPACKPHGESEGTAIAMEAAADDQAMVTESLEAAIQTAAQTQLDQESGGEPAESLATTVPWQAWSQPLASGENLLNVGDSQTAAGREYAPPSESESDLSALSRLAPSYLNPSAQLQQYVSSLRALILSIMSSMYSLFWTLVLLLLLFYSFGVLFTQLVLDDCRLKEILRTNDRNALPVCEASTSGILTATSSAAGQPGASLLRLTGS</sequence>
<keyword evidence="8" id="KW-0407">Ion channel</keyword>
<dbReference type="Pfam" id="PF00520">
    <property type="entry name" value="Ion_trans"/>
    <property type="match status" value="1"/>
</dbReference>
<keyword evidence="9" id="KW-1185">Reference proteome</keyword>
<dbReference type="InterPro" id="IPR043203">
    <property type="entry name" value="VGCC_Ca_Na"/>
</dbReference>
<dbReference type="GO" id="GO:0001518">
    <property type="term" value="C:voltage-gated sodium channel complex"/>
    <property type="evidence" value="ECO:0007669"/>
    <property type="project" value="TreeGrafter"/>
</dbReference>
<comment type="caution">
    <text evidence="8">The sequence shown here is derived from an EMBL/GenBank/DDBJ whole genome shotgun (WGS) entry which is preliminary data.</text>
</comment>
<dbReference type="SUPFAM" id="SSF81324">
    <property type="entry name" value="Voltage-gated potassium channels"/>
    <property type="match status" value="1"/>
</dbReference>
<evidence type="ECO:0000256" key="2">
    <source>
        <dbReference type="ARBA" id="ARBA00022692"/>
    </source>
</evidence>
<dbReference type="Gene3D" id="1.20.120.350">
    <property type="entry name" value="Voltage-gated potassium channels. Chain C"/>
    <property type="match status" value="1"/>
</dbReference>
<feature type="transmembrane region" description="Helical" evidence="6">
    <location>
        <begin position="172"/>
        <end position="191"/>
    </location>
</feature>
<evidence type="ECO:0000256" key="3">
    <source>
        <dbReference type="ARBA" id="ARBA00022989"/>
    </source>
</evidence>
<proteinExistence type="predicted"/>
<dbReference type="Proteomes" id="UP000186817">
    <property type="component" value="Unassembled WGS sequence"/>
</dbReference>
<dbReference type="EMBL" id="LSRX01000157">
    <property type="protein sequence ID" value="OLQ06588.1"/>
    <property type="molecule type" value="Genomic_DNA"/>
</dbReference>